<feature type="compositionally biased region" description="Basic and acidic residues" evidence="2">
    <location>
        <begin position="437"/>
        <end position="459"/>
    </location>
</feature>
<dbReference type="OrthoDB" id="531008at2759"/>
<keyword evidence="1" id="KW-0378">Hydrolase</keyword>
<evidence type="ECO:0000256" key="1">
    <source>
        <dbReference type="ARBA" id="ARBA00022801"/>
    </source>
</evidence>
<dbReference type="Gene3D" id="3.90.1070.10">
    <property type="match status" value="1"/>
</dbReference>
<proteinExistence type="predicted"/>
<name>A0A250XCB8_9CHLO</name>
<gene>
    <name evidence="4" type="ORF">CEUSTIGMA_g8141.t1</name>
</gene>
<feature type="region of interest" description="Disordered" evidence="2">
    <location>
        <begin position="417"/>
        <end position="464"/>
    </location>
</feature>
<evidence type="ECO:0000313" key="5">
    <source>
        <dbReference type="Proteomes" id="UP000232323"/>
    </source>
</evidence>
<dbReference type="InterPro" id="IPR051518">
    <property type="entry name" value="Sucrose_Phosphatase"/>
</dbReference>
<organism evidence="4 5">
    <name type="scientific">Chlamydomonas eustigma</name>
    <dbReference type="NCBI Taxonomy" id="1157962"/>
    <lineage>
        <taxon>Eukaryota</taxon>
        <taxon>Viridiplantae</taxon>
        <taxon>Chlorophyta</taxon>
        <taxon>core chlorophytes</taxon>
        <taxon>Chlorophyceae</taxon>
        <taxon>CS clade</taxon>
        <taxon>Chlamydomonadales</taxon>
        <taxon>Chlamydomonadaceae</taxon>
        <taxon>Chlamydomonas</taxon>
    </lineage>
</organism>
<dbReference type="InterPro" id="IPR036412">
    <property type="entry name" value="HAD-like_sf"/>
</dbReference>
<dbReference type="STRING" id="1157962.A0A250XCB8"/>
<dbReference type="Pfam" id="PF05116">
    <property type="entry name" value="S6PP"/>
    <property type="match status" value="1"/>
</dbReference>
<evidence type="ECO:0000256" key="2">
    <source>
        <dbReference type="SAM" id="MobiDB-lite"/>
    </source>
</evidence>
<dbReference type="AlphaFoldDB" id="A0A250XCB8"/>
<evidence type="ECO:0000313" key="4">
    <source>
        <dbReference type="EMBL" id="GAX80706.1"/>
    </source>
</evidence>
<dbReference type="Proteomes" id="UP000232323">
    <property type="component" value="Unassembled WGS sequence"/>
</dbReference>
<sequence>MSTTCMQADLLNPNKPSLHQDWLHLPSLIALQGTDTAHSLPAKQYNKHAAWLEHLDGDGWDREKVLRAASSIPELVLQGSSEQRPHKVSFYLVPLSNGQGDQMSGAEPVLQQLSTALDGIGLSAKVIFSGGVDVDVVPERAGKGNALRFLLREKFGPYYNYKGHALWPPLGVQVNGDSGNDEELFEVEHVHGCIVANAKAELLRYAEAHSHEPRIYKASLPFAAGILEAMQHFGVIESSATGPNHDGVETGHLGITASPSKHIQVAAVGACCYQPAAGSGSSSMPHTITPALACNIGHSALALGDFLAAHGAIADLCQSAQEQNFNELGYQVLQLTPQQLPKGLFFDQGVSIVCLSTTPPTTMLHPDSYRTADELFDSQDCQQPASEIRSSGSSGPHRACLQSWIDLLEVVASGSSTNTMRVKQSHHTTGLAGDSPSTERSDQPSTKRSDHPPSTERSDQSSYGRCDEALTLAGAELVAAGHNYEASPQATAIRNISSNKDVSCSAAPPFLSASFQVRLLAYPTSSLDED</sequence>
<dbReference type="PANTHER" id="PTHR46521">
    <property type="entry name" value="SUCROSE-PHOSPHATASE 2-RELATED"/>
    <property type="match status" value="1"/>
</dbReference>
<keyword evidence="5" id="KW-1185">Reference proteome</keyword>
<evidence type="ECO:0000259" key="3">
    <source>
        <dbReference type="Pfam" id="PF05116"/>
    </source>
</evidence>
<dbReference type="InterPro" id="IPR006380">
    <property type="entry name" value="SPP-like_dom"/>
</dbReference>
<accession>A0A250XCB8</accession>
<dbReference type="SUPFAM" id="SSF56784">
    <property type="entry name" value="HAD-like"/>
    <property type="match status" value="1"/>
</dbReference>
<dbReference type="GO" id="GO:0016787">
    <property type="term" value="F:hydrolase activity"/>
    <property type="evidence" value="ECO:0007669"/>
    <property type="project" value="UniProtKB-KW"/>
</dbReference>
<dbReference type="PANTHER" id="PTHR46521:SF4">
    <property type="entry name" value="SUCROSE-PHOSPHATASE 2-RELATED"/>
    <property type="match status" value="1"/>
</dbReference>
<comment type="caution">
    <text evidence="4">The sequence shown here is derived from an EMBL/GenBank/DDBJ whole genome shotgun (WGS) entry which is preliminary data.</text>
</comment>
<feature type="domain" description="Sucrose phosphatase-like" evidence="3">
    <location>
        <begin position="42"/>
        <end position="234"/>
    </location>
</feature>
<dbReference type="EMBL" id="BEGY01000056">
    <property type="protein sequence ID" value="GAX80706.1"/>
    <property type="molecule type" value="Genomic_DNA"/>
</dbReference>
<reference evidence="4 5" key="1">
    <citation type="submission" date="2017-08" db="EMBL/GenBank/DDBJ databases">
        <title>Acidophilic green algal genome provides insights into adaptation to an acidic environment.</title>
        <authorList>
            <person name="Hirooka S."/>
            <person name="Hirose Y."/>
            <person name="Kanesaki Y."/>
            <person name="Higuchi S."/>
            <person name="Fujiwara T."/>
            <person name="Onuma R."/>
            <person name="Era A."/>
            <person name="Ohbayashi R."/>
            <person name="Uzuka A."/>
            <person name="Nozaki H."/>
            <person name="Yoshikawa H."/>
            <person name="Miyagishima S.Y."/>
        </authorList>
    </citation>
    <scope>NUCLEOTIDE SEQUENCE [LARGE SCALE GENOMIC DNA]</scope>
    <source>
        <strain evidence="4 5">NIES-2499</strain>
    </source>
</reference>
<protein>
    <recommendedName>
        <fullName evidence="3">Sucrose phosphatase-like domain-containing protein</fullName>
    </recommendedName>
</protein>